<feature type="chain" id="PRO_5001645723" description="DUF202 domain-containing protein" evidence="3">
    <location>
        <begin position="17"/>
        <end position="204"/>
    </location>
</feature>
<name>A0A067SG24_GALM3</name>
<proteinExistence type="predicted"/>
<gene>
    <name evidence="4" type="ORF">GALMADRAFT_145944</name>
</gene>
<keyword evidence="5" id="KW-1185">Reference proteome</keyword>
<feature type="signal peptide" evidence="3">
    <location>
        <begin position="1"/>
        <end position="16"/>
    </location>
</feature>
<keyword evidence="2" id="KW-1133">Transmembrane helix</keyword>
<dbReference type="OrthoDB" id="3226582at2759"/>
<accession>A0A067SG24</accession>
<evidence type="ECO:0008006" key="6">
    <source>
        <dbReference type="Google" id="ProtNLM"/>
    </source>
</evidence>
<evidence type="ECO:0000256" key="1">
    <source>
        <dbReference type="SAM" id="MobiDB-lite"/>
    </source>
</evidence>
<protein>
    <recommendedName>
        <fullName evidence="6">DUF202 domain-containing protein</fullName>
    </recommendedName>
</protein>
<feature type="transmembrane region" description="Helical" evidence="2">
    <location>
        <begin position="72"/>
        <end position="92"/>
    </location>
</feature>
<evidence type="ECO:0000256" key="3">
    <source>
        <dbReference type="SAM" id="SignalP"/>
    </source>
</evidence>
<dbReference type="HOGENOM" id="CLU_1343341_0_0_1"/>
<feature type="compositionally biased region" description="Basic and acidic residues" evidence="1">
    <location>
        <begin position="195"/>
        <end position="204"/>
    </location>
</feature>
<dbReference type="Proteomes" id="UP000027222">
    <property type="component" value="Unassembled WGS sequence"/>
</dbReference>
<keyword evidence="2" id="KW-0812">Transmembrane</keyword>
<feature type="transmembrane region" description="Helical" evidence="2">
    <location>
        <begin position="30"/>
        <end position="51"/>
    </location>
</feature>
<feature type="transmembrane region" description="Helical" evidence="2">
    <location>
        <begin position="112"/>
        <end position="131"/>
    </location>
</feature>
<organism evidence="4 5">
    <name type="scientific">Galerina marginata (strain CBS 339.88)</name>
    <dbReference type="NCBI Taxonomy" id="685588"/>
    <lineage>
        <taxon>Eukaryota</taxon>
        <taxon>Fungi</taxon>
        <taxon>Dikarya</taxon>
        <taxon>Basidiomycota</taxon>
        <taxon>Agaricomycotina</taxon>
        <taxon>Agaricomycetes</taxon>
        <taxon>Agaricomycetidae</taxon>
        <taxon>Agaricales</taxon>
        <taxon>Agaricineae</taxon>
        <taxon>Strophariaceae</taxon>
        <taxon>Galerina</taxon>
    </lineage>
</organism>
<sequence length="204" mass="22090">MPRAFLLALRFVATAALTTFDHIPGISDVATALIVTNVLLSTILIAGKIWYMQWQNSRLTGLPAPKKWQNRYLGIVLLIIESGAIYALSQILSLILDDVHNQGVHTVLDMHIPLAGMLPTLIVLVVHFDLVPGTHTTESYGTASGIMFQSASERNETTFSTTGVAGLNKPADSLRTQVTSEGRKSDQYPPSVSDPHLDKGLGDV</sequence>
<evidence type="ECO:0000313" key="5">
    <source>
        <dbReference type="Proteomes" id="UP000027222"/>
    </source>
</evidence>
<dbReference type="AlphaFoldDB" id="A0A067SG24"/>
<reference evidence="5" key="1">
    <citation type="journal article" date="2014" name="Proc. Natl. Acad. Sci. U.S.A.">
        <title>Extensive sampling of basidiomycete genomes demonstrates inadequacy of the white-rot/brown-rot paradigm for wood decay fungi.</title>
        <authorList>
            <person name="Riley R."/>
            <person name="Salamov A.A."/>
            <person name="Brown D.W."/>
            <person name="Nagy L.G."/>
            <person name="Floudas D."/>
            <person name="Held B.W."/>
            <person name="Levasseur A."/>
            <person name="Lombard V."/>
            <person name="Morin E."/>
            <person name="Otillar R."/>
            <person name="Lindquist E.A."/>
            <person name="Sun H."/>
            <person name="LaButti K.M."/>
            <person name="Schmutz J."/>
            <person name="Jabbour D."/>
            <person name="Luo H."/>
            <person name="Baker S.E."/>
            <person name="Pisabarro A.G."/>
            <person name="Walton J.D."/>
            <person name="Blanchette R.A."/>
            <person name="Henrissat B."/>
            <person name="Martin F."/>
            <person name="Cullen D."/>
            <person name="Hibbett D.S."/>
            <person name="Grigoriev I.V."/>
        </authorList>
    </citation>
    <scope>NUCLEOTIDE SEQUENCE [LARGE SCALE GENOMIC DNA]</scope>
    <source>
        <strain evidence="5">CBS 339.88</strain>
    </source>
</reference>
<keyword evidence="2" id="KW-0472">Membrane</keyword>
<evidence type="ECO:0000313" key="4">
    <source>
        <dbReference type="EMBL" id="KDR68927.1"/>
    </source>
</evidence>
<keyword evidence="3" id="KW-0732">Signal</keyword>
<evidence type="ECO:0000256" key="2">
    <source>
        <dbReference type="SAM" id="Phobius"/>
    </source>
</evidence>
<feature type="region of interest" description="Disordered" evidence="1">
    <location>
        <begin position="161"/>
        <end position="204"/>
    </location>
</feature>
<dbReference type="EMBL" id="KL142405">
    <property type="protein sequence ID" value="KDR68927.1"/>
    <property type="molecule type" value="Genomic_DNA"/>
</dbReference>